<sequence length="91" mass="9713">MGQHPADEASPSTVTDPINPPNYSGPPKPSLPTVSAPSNEGVNRPVTDQPDNRPRMTFTNAPIVVDNTILPNEGALYCSLCWGCCVINIPR</sequence>
<evidence type="ECO:0000313" key="3">
    <source>
        <dbReference type="Proteomes" id="UP000092583"/>
    </source>
</evidence>
<feature type="compositionally biased region" description="Pro residues" evidence="1">
    <location>
        <begin position="18"/>
        <end position="30"/>
    </location>
</feature>
<protein>
    <submittedName>
        <fullName evidence="2">Uncharacterized protein</fullName>
    </submittedName>
</protein>
<proteinExistence type="predicted"/>
<feature type="region of interest" description="Disordered" evidence="1">
    <location>
        <begin position="1"/>
        <end position="58"/>
    </location>
</feature>
<dbReference type="AlphaFoldDB" id="A0A1B9IH29"/>
<accession>A0A1B9IH29</accession>
<keyword evidence="3" id="KW-1185">Reference proteome</keyword>
<organism evidence="2 3">
    <name type="scientific">Kwoniella mangroviensis CBS 10435</name>
    <dbReference type="NCBI Taxonomy" id="1331196"/>
    <lineage>
        <taxon>Eukaryota</taxon>
        <taxon>Fungi</taxon>
        <taxon>Dikarya</taxon>
        <taxon>Basidiomycota</taxon>
        <taxon>Agaricomycotina</taxon>
        <taxon>Tremellomycetes</taxon>
        <taxon>Tremellales</taxon>
        <taxon>Cryptococcaceae</taxon>
        <taxon>Kwoniella</taxon>
    </lineage>
</organism>
<name>A0A1B9IH29_9TREE</name>
<gene>
    <name evidence="2" type="ORF">L486_07644</name>
</gene>
<reference evidence="3" key="2">
    <citation type="submission" date="2013-12" db="EMBL/GenBank/DDBJ databases">
        <title>Evolution of pathogenesis and genome organization in the Tremellales.</title>
        <authorList>
            <person name="Cuomo C."/>
            <person name="Litvintseva A."/>
            <person name="Heitman J."/>
            <person name="Chen Y."/>
            <person name="Sun S."/>
            <person name="Springer D."/>
            <person name="Dromer F."/>
            <person name="Young S."/>
            <person name="Zeng Q."/>
            <person name="Chapman S."/>
            <person name="Gujja S."/>
            <person name="Saif S."/>
            <person name="Birren B."/>
        </authorList>
    </citation>
    <scope>NUCLEOTIDE SEQUENCE [LARGE SCALE GENOMIC DNA]</scope>
    <source>
        <strain evidence="3">CBS 10435</strain>
    </source>
</reference>
<dbReference type="OrthoDB" id="10370885at2759"/>
<dbReference type="Proteomes" id="UP000092583">
    <property type="component" value="Unassembled WGS sequence"/>
</dbReference>
<evidence type="ECO:0000313" key="2">
    <source>
        <dbReference type="EMBL" id="OCF54988.1"/>
    </source>
</evidence>
<evidence type="ECO:0000256" key="1">
    <source>
        <dbReference type="SAM" id="MobiDB-lite"/>
    </source>
</evidence>
<dbReference type="EMBL" id="KI669468">
    <property type="protein sequence ID" value="OCF54988.1"/>
    <property type="molecule type" value="Genomic_DNA"/>
</dbReference>
<reference evidence="2 3" key="1">
    <citation type="submission" date="2013-07" db="EMBL/GenBank/DDBJ databases">
        <title>The Genome Sequence of Kwoniella mangroviensis CBS10435.</title>
        <authorList>
            <consortium name="The Broad Institute Genome Sequencing Platform"/>
            <person name="Cuomo C."/>
            <person name="Litvintseva A."/>
            <person name="Chen Y."/>
            <person name="Heitman J."/>
            <person name="Sun S."/>
            <person name="Springer D."/>
            <person name="Dromer F."/>
            <person name="Young S.K."/>
            <person name="Zeng Q."/>
            <person name="Gargeya S."/>
            <person name="Fitzgerald M."/>
            <person name="Abouelleil A."/>
            <person name="Alvarado L."/>
            <person name="Berlin A.M."/>
            <person name="Chapman S.B."/>
            <person name="Dewar J."/>
            <person name="Goldberg J."/>
            <person name="Griggs A."/>
            <person name="Gujja S."/>
            <person name="Hansen M."/>
            <person name="Howarth C."/>
            <person name="Imamovic A."/>
            <person name="Larimer J."/>
            <person name="McCowan C."/>
            <person name="Murphy C."/>
            <person name="Pearson M."/>
            <person name="Priest M."/>
            <person name="Roberts A."/>
            <person name="Saif S."/>
            <person name="Shea T."/>
            <person name="Sykes S."/>
            <person name="Wortman J."/>
            <person name="Nusbaum C."/>
            <person name="Birren B."/>
        </authorList>
    </citation>
    <scope>NUCLEOTIDE SEQUENCE [LARGE SCALE GENOMIC DNA]</scope>
    <source>
        <strain evidence="2 3">CBS 10435</strain>
    </source>
</reference>
<feature type="compositionally biased region" description="Polar residues" evidence="1">
    <location>
        <begin position="32"/>
        <end position="41"/>
    </location>
</feature>